<gene>
    <name evidence="1" type="ORF">ACH5RR_037190</name>
</gene>
<keyword evidence="2" id="KW-1185">Reference proteome</keyword>
<evidence type="ECO:0000313" key="1">
    <source>
        <dbReference type="EMBL" id="KAL3502741.1"/>
    </source>
</evidence>
<reference evidence="1 2" key="1">
    <citation type="submission" date="2024-11" db="EMBL/GenBank/DDBJ databases">
        <title>A near-complete genome assembly of Cinchona calisaya.</title>
        <authorList>
            <person name="Lian D.C."/>
            <person name="Zhao X.W."/>
            <person name="Wei L."/>
        </authorList>
    </citation>
    <scope>NUCLEOTIDE SEQUENCE [LARGE SCALE GENOMIC DNA]</scope>
    <source>
        <tissue evidence="1">Nenye</tissue>
    </source>
</reference>
<sequence length="136" mass="15448">MFSSYNEIGRRILEYRHSTEARNENAQPVLYNCSLEVNFTSTIEEIVANENYDLLLYNTSINNSLLNSDGEAEGEDIEQGESISYEEPLSSKFTNIEGVTNATIDILTSSKEAGTPLNDRELYKGQRFATKKIYRM</sequence>
<accession>A0ABD2Y6T6</accession>
<comment type="caution">
    <text evidence="1">The sequence shown here is derived from an EMBL/GenBank/DDBJ whole genome shotgun (WGS) entry which is preliminary data.</text>
</comment>
<dbReference type="EMBL" id="JBJUIK010000015">
    <property type="protein sequence ID" value="KAL3502741.1"/>
    <property type="molecule type" value="Genomic_DNA"/>
</dbReference>
<protein>
    <submittedName>
        <fullName evidence="1">Uncharacterized protein</fullName>
    </submittedName>
</protein>
<dbReference type="Proteomes" id="UP001630127">
    <property type="component" value="Unassembled WGS sequence"/>
</dbReference>
<organism evidence="1 2">
    <name type="scientific">Cinchona calisaya</name>
    <dbReference type="NCBI Taxonomy" id="153742"/>
    <lineage>
        <taxon>Eukaryota</taxon>
        <taxon>Viridiplantae</taxon>
        <taxon>Streptophyta</taxon>
        <taxon>Embryophyta</taxon>
        <taxon>Tracheophyta</taxon>
        <taxon>Spermatophyta</taxon>
        <taxon>Magnoliopsida</taxon>
        <taxon>eudicotyledons</taxon>
        <taxon>Gunneridae</taxon>
        <taxon>Pentapetalae</taxon>
        <taxon>asterids</taxon>
        <taxon>lamiids</taxon>
        <taxon>Gentianales</taxon>
        <taxon>Rubiaceae</taxon>
        <taxon>Cinchonoideae</taxon>
        <taxon>Cinchoneae</taxon>
        <taxon>Cinchona</taxon>
    </lineage>
</organism>
<proteinExistence type="predicted"/>
<dbReference type="AlphaFoldDB" id="A0ABD2Y6T6"/>
<evidence type="ECO:0000313" key="2">
    <source>
        <dbReference type="Proteomes" id="UP001630127"/>
    </source>
</evidence>
<name>A0ABD2Y6T6_9GENT</name>